<evidence type="ECO:0000313" key="2">
    <source>
        <dbReference type="Proteomes" id="UP000828251"/>
    </source>
</evidence>
<comment type="caution">
    <text evidence="1">The sequence shown here is derived from an EMBL/GenBank/DDBJ whole genome shotgun (WGS) entry which is preliminary data.</text>
</comment>
<reference evidence="1 2" key="1">
    <citation type="journal article" date="2021" name="Plant Biotechnol. J.">
        <title>Multi-omics assisted identification of the key and species-specific regulatory components of drought-tolerant mechanisms in Gossypium stocksii.</title>
        <authorList>
            <person name="Yu D."/>
            <person name="Ke L."/>
            <person name="Zhang D."/>
            <person name="Wu Y."/>
            <person name="Sun Y."/>
            <person name="Mei J."/>
            <person name="Sun J."/>
            <person name="Sun Y."/>
        </authorList>
    </citation>
    <scope>NUCLEOTIDE SEQUENCE [LARGE SCALE GENOMIC DNA]</scope>
    <source>
        <strain evidence="2">cv. E1</strain>
        <tissue evidence="1">Leaf</tissue>
    </source>
</reference>
<name>A0A9D3U837_9ROSI</name>
<dbReference type="Proteomes" id="UP000828251">
    <property type="component" value="Unassembled WGS sequence"/>
</dbReference>
<gene>
    <name evidence="1" type="ORF">J1N35_043821</name>
</gene>
<accession>A0A9D3U837</accession>
<proteinExistence type="predicted"/>
<evidence type="ECO:0000313" key="1">
    <source>
        <dbReference type="EMBL" id="KAH1031647.1"/>
    </source>
</evidence>
<organism evidence="1 2">
    <name type="scientific">Gossypium stocksii</name>
    <dbReference type="NCBI Taxonomy" id="47602"/>
    <lineage>
        <taxon>Eukaryota</taxon>
        <taxon>Viridiplantae</taxon>
        <taxon>Streptophyta</taxon>
        <taxon>Embryophyta</taxon>
        <taxon>Tracheophyta</taxon>
        <taxon>Spermatophyta</taxon>
        <taxon>Magnoliopsida</taxon>
        <taxon>eudicotyledons</taxon>
        <taxon>Gunneridae</taxon>
        <taxon>Pentapetalae</taxon>
        <taxon>rosids</taxon>
        <taxon>malvids</taxon>
        <taxon>Malvales</taxon>
        <taxon>Malvaceae</taxon>
        <taxon>Malvoideae</taxon>
        <taxon>Gossypium</taxon>
    </lineage>
</organism>
<sequence length="204" mass="23251">MKLKGEDGSVITKENEIMKIGVNFFKDLFTSSCQNNDQTVFEEDVGQFCLQVLNREILLNECIDHAQRAFVPRRLISDNVLVAYEVLHMLKMKHNGRKGSFALKLDMSKAYDKVEWGFLEGNYPSYACKSIYTARKLLEDGTGWRVGLGSQIFVLHDRWLPHLVRGIQATTANSGIEKVSELMDNSAKNWNVECINNLFTPLEV</sequence>
<dbReference type="AlphaFoldDB" id="A0A9D3U837"/>
<dbReference type="OrthoDB" id="1001905at2759"/>
<protein>
    <recommendedName>
        <fullName evidence="3">Reverse transcriptase</fullName>
    </recommendedName>
</protein>
<evidence type="ECO:0008006" key="3">
    <source>
        <dbReference type="Google" id="ProtNLM"/>
    </source>
</evidence>
<dbReference type="EMBL" id="JAIQCV010000013">
    <property type="protein sequence ID" value="KAH1031647.1"/>
    <property type="molecule type" value="Genomic_DNA"/>
</dbReference>
<keyword evidence="2" id="KW-1185">Reference proteome</keyword>